<reference evidence="4" key="3">
    <citation type="journal article" date="2019" name="Int. J. Syst. Evol. Microbiol.">
        <title>The Global Catalogue of Microorganisms (GCM) 10K type strain sequencing project: providing services to taxonomists for standard genome sequencing and annotation.</title>
        <authorList>
            <consortium name="The Broad Institute Genomics Platform"/>
            <consortium name="The Broad Institute Genome Sequencing Center for Infectious Disease"/>
            <person name="Wu L."/>
            <person name="Ma J."/>
        </authorList>
    </citation>
    <scope>NUCLEOTIDE SEQUENCE [LARGE SCALE GENOMIC DNA]</scope>
    <source>
        <strain evidence="4">CGMCC 1.8884</strain>
    </source>
</reference>
<dbReference type="Pfam" id="PF13302">
    <property type="entry name" value="Acetyltransf_3"/>
    <property type="match status" value="1"/>
</dbReference>
<name>A0AAV4K6T7_9DEIO</name>
<dbReference type="EMBL" id="BMLZ01000027">
    <property type="protein sequence ID" value="GGP30415.1"/>
    <property type="molecule type" value="Genomic_DNA"/>
</dbReference>
<keyword evidence="4" id="KW-1185">Reference proteome</keyword>
<dbReference type="SUPFAM" id="SSF55729">
    <property type="entry name" value="Acyl-CoA N-acyltransferases (Nat)"/>
    <property type="match status" value="1"/>
</dbReference>
<comment type="caution">
    <text evidence="2">The sequence shown here is derived from an EMBL/GenBank/DDBJ whole genome shotgun (WGS) entry which is preliminary data.</text>
</comment>
<dbReference type="PANTHER" id="PTHR39173:SF1">
    <property type="entry name" value="ACETYLTRANSFERASE"/>
    <property type="match status" value="1"/>
</dbReference>
<dbReference type="CDD" id="cd04301">
    <property type="entry name" value="NAT_SF"/>
    <property type="match status" value="1"/>
</dbReference>
<evidence type="ECO:0000313" key="3">
    <source>
        <dbReference type="EMBL" id="GGP30415.1"/>
    </source>
</evidence>
<proteinExistence type="predicted"/>
<feature type="domain" description="N-acetyltransferase" evidence="1">
    <location>
        <begin position="32"/>
        <end position="176"/>
    </location>
</feature>
<dbReference type="InterPro" id="IPR000182">
    <property type="entry name" value="GNAT_dom"/>
</dbReference>
<evidence type="ECO:0000259" key="1">
    <source>
        <dbReference type="PROSITE" id="PS51186"/>
    </source>
</evidence>
<protein>
    <submittedName>
        <fullName evidence="2">GNAT family N-acetyltransferase</fullName>
    </submittedName>
</protein>
<dbReference type="PROSITE" id="PS51186">
    <property type="entry name" value="GNAT"/>
    <property type="match status" value="1"/>
</dbReference>
<dbReference type="RefSeq" id="WP_017870511.1">
    <property type="nucleotide sequence ID" value="NZ_BMLZ01000027.1"/>
</dbReference>
<dbReference type="EMBL" id="BMMA01000002">
    <property type="protein sequence ID" value="GGI73950.1"/>
    <property type="molecule type" value="Genomic_DNA"/>
</dbReference>
<organism evidence="2 5">
    <name type="scientific">Deinococcus wulumuqiensis</name>
    <dbReference type="NCBI Taxonomy" id="980427"/>
    <lineage>
        <taxon>Bacteria</taxon>
        <taxon>Thermotogati</taxon>
        <taxon>Deinococcota</taxon>
        <taxon>Deinococci</taxon>
        <taxon>Deinococcales</taxon>
        <taxon>Deinococcaceae</taxon>
        <taxon>Deinococcus</taxon>
    </lineage>
</organism>
<dbReference type="PANTHER" id="PTHR39173">
    <property type="entry name" value="ACETYLTRANSFERASE"/>
    <property type="match status" value="1"/>
</dbReference>
<reference evidence="2" key="4">
    <citation type="submission" date="2023-08" db="EMBL/GenBank/DDBJ databases">
        <authorList>
            <person name="Sun Q."/>
            <person name="Zhou Y."/>
        </authorList>
    </citation>
    <scope>NUCLEOTIDE SEQUENCE</scope>
    <source>
        <strain evidence="3">CGMCC 1.8884</strain>
        <strain evidence="2">CGMCC 1.8885</strain>
    </source>
</reference>
<sequence>MPHLVRPSEQYKDSFLAAVREAQDTGSGLGETLVWKLDDISADFGKVLRDLTRYEPGNELPEGFVHSEYRWLVDGDEYLGRVSIRYTLNDRLREFGGHIGYEIRPSARRRGYGTLILKLALERARELGIDPVLVTCDVDNFGSRGVIEANGGVLEGEFEVPQYHDQPIRRYWIRQS</sequence>
<dbReference type="Proteomes" id="UP000630135">
    <property type="component" value="Unassembled WGS sequence"/>
</dbReference>
<dbReference type="AlphaFoldDB" id="A0AAV4K6T7"/>
<reference evidence="3" key="1">
    <citation type="journal article" date="2014" name="Int. J. Syst. Evol. Microbiol.">
        <title>Complete genome of a new Firmicutes species belonging to the dominant human colonic microbiota ('Ruminococcus bicirculans') reveals two chromosomes and a selective capacity to utilize plant glucans.</title>
        <authorList>
            <consortium name="NISC Comparative Sequencing Program"/>
            <person name="Wegmann U."/>
            <person name="Louis P."/>
            <person name="Goesmann A."/>
            <person name="Henrissat B."/>
            <person name="Duncan S.H."/>
            <person name="Flint H.J."/>
        </authorList>
    </citation>
    <scope>NUCLEOTIDE SEQUENCE</scope>
    <source>
        <strain evidence="3">CGMCC 1.8884</strain>
    </source>
</reference>
<accession>A0AAV4K6T7</accession>
<dbReference type="GeneID" id="59165222"/>
<dbReference type="GO" id="GO:0016747">
    <property type="term" value="F:acyltransferase activity, transferring groups other than amino-acyl groups"/>
    <property type="evidence" value="ECO:0007669"/>
    <property type="project" value="InterPro"/>
</dbReference>
<evidence type="ECO:0000313" key="5">
    <source>
        <dbReference type="Proteomes" id="UP000652720"/>
    </source>
</evidence>
<gene>
    <name evidence="3" type="ORF">GCM10008021_20660</name>
    <name evidence="2" type="ORF">GCM10010914_05000</name>
</gene>
<dbReference type="Proteomes" id="UP000652720">
    <property type="component" value="Unassembled WGS sequence"/>
</dbReference>
<evidence type="ECO:0000313" key="4">
    <source>
        <dbReference type="Proteomes" id="UP000630135"/>
    </source>
</evidence>
<dbReference type="InterPro" id="IPR016181">
    <property type="entry name" value="Acyl_CoA_acyltransferase"/>
</dbReference>
<reference evidence="2" key="2">
    <citation type="journal article" date="2014" name="Int. J. Syst. Evol. Microbiol.">
        <title>Complete genome sequence of Corynebacterium casei LMG S-19264T (=DSM 44701T), isolated from a smear-ripened cheese.</title>
        <authorList>
            <consortium name="US DOE Joint Genome Institute (JGI-PGF)"/>
            <person name="Walter F."/>
            <person name="Albersmeier A."/>
            <person name="Kalinowski J."/>
            <person name="Ruckert C."/>
        </authorList>
    </citation>
    <scope>NUCLEOTIDE SEQUENCE</scope>
    <source>
        <strain evidence="2">CGMCC 1.8885</strain>
    </source>
</reference>
<evidence type="ECO:0000313" key="2">
    <source>
        <dbReference type="EMBL" id="GGI73950.1"/>
    </source>
</evidence>
<dbReference type="Gene3D" id="3.40.630.30">
    <property type="match status" value="1"/>
</dbReference>